<evidence type="ECO:0000256" key="1">
    <source>
        <dbReference type="SAM" id="MobiDB-lite"/>
    </source>
</evidence>
<keyword evidence="3" id="KW-1185">Reference proteome</keyword>
<name>A0AAD5WH27_PARTN</name>
<comment type="caution">
    <text evidence="2">The sequence shown here is derived from an EMBL/GenBank/DDBJ whole genome shotgun (WGS) entry which is preliminary data.</text>
</comment>
<reference evidence="2" key="1">
    <citation type="submission" date="2021-06" db="EMBL/GenBank/DDBJ databases">
        <title>Parelaphostrongylus tenuis whole genome reference sequence.</title>
        <authorList>
            <person name="Garwood T.J."/>
            <person name="Larsen P.A."/>
            <person name="Fountain-Jones N.M."/>
            <person name="Garbe J.R."/>
            <person name="Macchietto M.G."/>
            <person name="Kania S.A."/>
            <person name="Gerhold R.W."/>
            <person name="Richards J.E."/>
            <person name="Wolf T.M."/>
        </authorList>
    </citation>
    <scope>NUCLEOTIDE SEQUENCE</scope>
    <source>
        <strain evidence="2">MNPRO001-30</strain>
        <tissue evidence="2">Meninges</tissue>
    </source>
</reference>
<proteinExistence type="predicted"/>
<protein>
    <submittedName>
        <fullName evidence="2">Uncharacterized protein</fullName>
    </submittedName>
</protein>
<evidence type="ECO:0000313" key="2">
    <source>
        <dbReference type="EMBL" id="KAJ1369636.1"/>
    </source>
</evidence>
<organism evidence="2 3">
    <name type="scientific">Parelaphostrongylus tenuis</name>
    <name type="common">Meningeal worm</name>
    <dbReference type="NCBI Taxonomy" id="148309"/>
    <lineage>
        <taxon>Eukaryota</taxon>
        <taxon>Metazoa</taxon>
        <taxon>Ecdysozoa</taxon>
        <taxon>Nematoda</taxon>
        <taxon>Chromadorea</taxon>
        <taxon>Rhabditida</taxon>
        <taxon>Rhabditina</taxon>
        <taxon>Rhabditomorpha</taxon>
        <taxon>Strongyloidea</taxon>
        <taxon>Metastrongylidae</taxon>
        <taxon>Parelaphostrongylus</taxon>
    </lineage>
</organism>
<feature type="region of interest" description="Disordered" evidence="1">
    <location>
        <begin position="76"/>
        <end position="100"/>
    </location>
</feature>
<gene>
    <name evidence="2" type="ORF">KIN20_031133</name>
</gene>
<dbReference type="AlphaFoldDB" id="A0AAD5WH27"/>
<dbReference type="Proteomes" id="UP001196413">
    <property type="component" value="Unassembled WGS sequence"/>
</dbReference>
<dbReference type="EMBL" id="JAHQIW010006630">
    <property type="protein sequence ID" value="KAJ1369636.1"/>
    <property type="molecule type" value="Genomic_DNA"/>
</dbReference>
<feature type="compositionally biased region" description="Basic and acidic residues" evidence="1">
    <location>
        <begin position="76"/>
        <end position="90"/>
    </location>
</feature>
<sequence length="100" mass="11268">MTAQTIAEGAEYHYISEATALLSPLLRYKATKLSSTNSQRDRSGENRVLCSQQQLIDVISTVALIRFDWNEKCANEEARGQRIRRTERSSYSEGCAKHSA</sequence>
<accession>A0AAD5WH27</accession>
<evidence type="ECO:0000313" key="3">
    <source>
        <dbReference type="Proteomes" id="UP001196413"/>
    </source>
</evidence>